<organism evidence="2 3">
    <name type="scientific">Basidiobolus ranarum</name>
    <dbReference type="NCBI Taxonomy" id="34480"/>
    <lineage>
        <taxon>Eukaryota</taxon>
        <taxon>Fungi</taxon>
        <taxon>Fungi incertae sedis</taxon>
        <taxon>Zoopagomycota</taxon>
        <taxon>Entomophthoromycotina</taxon>
        <taxon>Basidiobolomycetes</taxon>
        <taxon>Basidiobolales</taxon>
        <taxon>Basidiobolaceae</taxon>
        <taxon>Basidiobolus</taxon>
    </lineage>
</organism>
<dbReference type="PANTHER" id="PTHR31841:SF1">
    <property type="entry name" value="PROTEIN FAM72A-RELATED"/>
    <property type="match status" value="1"/>
</dbReference>
<keyword evidence="3" id="KW-1185">Reference proteome</keyword>
<name>A0ABR2WWB3_9FUNG</name>
<evidence type="ECO:0000313" key="2">
    <source>
        <dbReference type="EMBL" id="KAK9765785.1"/>
    </source>
</evidence>
<comment type="similarity">
    <text evidence="1">Belongs to the FAM72 family.</text>
</comment>
<dbReference type="Proteomes" id="UP001479436">
    <property type="component" value="Unassembled WGS sequence"/>
</dbReference>
<sequence>MTPFNGVRRINTHANSSYRSHRSFRIYIGNEGFVVSNSNPTFGPSYGPTNYNPTVLLPLNDTKPQCALNCRACEALVSKNVIHAVLLNNTRTEIYATDSPPFGVEGVGADYWSKSCGCRITDLACLSCGNIIGYSLSFICLNCTSEHQWRFHNDTVTFNDTLEFHPGGIGVVLGLGTTEFTMKVKNEFPGR</sequence>
<gene>
    <name evidence="2" type="ORF">K7432_005601</name>
</gene>
<dbReference type="Pfam" id="PF14976">
    <property type="entry name" value="YPEH2ZP"/>
    <property type="match status" value="1"/>
</dbReference>
<evidence type="ECO:0000313" key="3">
    <source>
        <dbReference type="Proteomes" id="UP001479436"/>
    </source>
</evidence>
<protein>
    <submittedName>
        <fullName evidence="2">Uncharacterized protein</fullName>
    </submittedName>
</protein>
<comment type="caution">
    <text evidence="2">The sequence shown here is derived from an EMBL/GenBank/DDBJ whole genome shotgun (WGS) entry which is preliminary data.</text>
</comment>
<accession>A0ABR2WWB3</accession>
<evidence type="ECO:0000256" key="1">
    <source>
        <dbReference type="ARBA" id="ARBA00006888"/>
    </source>
</evidence>
<dbReference type="EMBL" id="JASJQH010000225">
    <property type="protein sequence ID" value="KAK9765785.1"/>
    <property type="molecule type" value="Genomic_DNA"/>
</dbReference>
<dbReference type="InterPro" id="IPR026768">
    <property type="entry name" value="YPEH2ZP"/>
</dbReference>
<reference evidence="2 3" key="1">
    <citation type="submission" date="2023-04" db="EMBL/GenBank/DDBJ databases">
        <title>Genome of Basidiobolus ranarum AG-B5.</title>
        <authorList>
            <person name="Stajich J.E."/>
            <person name="Carter-House D."/>
            <person name="Gryganskyi A."/>
        </authorList>
    </citation>
    <scope>NUCLEOTIDE SEQUENCE [LARGE SCALE GENOMIC DNA]</scope>
    <source>
        <strain evidence="2 3">AG-B5</strain>
    </source>
</reference>
<proteinExistence type="inferred from homology"/>
<dbReference type="PANTHER" id="PTHR31841">
    <property type="entry name" value="PROTEIN FAM72A-RELATED"/>
    <property type="match status" value="1"/>
</dbReference>